<sequence length="343" mass="36934">MSGFVSSFVKIVVFALVTGLLTGILAATIANANFGEMSSYTARFENASGLREGDDVRIRGVRVGQVESIEVAGDNIADVRFGVETDHELPGETTASVKYRNVIGQRYLSLGTDVDSAESLERGDVIPVDRTQPALDLTELFNGFQPLFRALDPDEINKLSAEIISVFQGEGATIDSLLAHTASVTSTIADRDEVIGEVVTNLNHVLDTINQRGPQTERLIDTTQALVTGLAERREPIGEATESLGELTHSVSGLVSEARPPLREDIDALGELADTVHESKGTLGELLERLPVNMRKFTRVLSYGGWYNYFMCGISGTIGIESLNVEVPLVPLPGAQTAERCDG</sequence>
<protein>
    <submittedName>
        <fullName evidence="3">Phospholipid/cholesterol/gamma-HCH transport system substrate-binding protein</fullName>
    </submittedName>
</protein>
<evidence type="ECO:0000259" key="1">
    <source>
        <dbReference type="Pfam" id="PF02470"/>
    </source>
</evidence>
<dbReference type="AlphaFoldDB" id="A0A238ZR46"/>
<keyword evidence="4" id="KW-1185">Reference proteome</keyword>
<accession>A0A238ZR46</accession>
<evidence type="ECO:0000259" key="2">
    <source>
        <dbReference type="Pfam" id="PF11887"/>
    </source>
</evidence>
<proteinExistence type="predicted"/>
<organism evidence="3 4">
    <name type="scientific">Haloechinothrix alba</name>
    <dbReference type="NCBI Taxonomy" id="664784"/>
    <lineage>
        <taxon>Bacteria</taxon>
        <taxon>Bacillati</taxon>
        <taxon>Actinomycetota</taxon>
        <taxon>Actinomycetes</taxon>
        <taxon>Pseudonocardiales</taxon>
        <taxon>Pseudonocardiaceae</taxon>
        <taxon>Haloechinothrix</taxon>
    </lineage>
</organism>
<reference evidence="3 4" key="1">
    <citation type="submission" date="2017-06" db="EMBL/GenBank/DDBJ databases">
        <authorList>
            <person name="Kim H.J."/>
            <person name="Triplett B.A."/>
        </authorList>
    </citation>
    <scope>NUCLEOTIDE SEQUENCE [LARGE SCALE GENOMIC DNA]</scope>
    <source>
        <strain evidence="3 4">DSM 45207</strain>
    </source>
</reference>
<dbReference type="RefSeq" id="WP_089303111.1">
    <property type="nucleotide sequence ID" value="NZ_FZNW01000024.1"/>
</dbReference>
<feature type="domain" description="Mammalian cell entry C-terminal" evidence="2">
    <location>
        <begin position="116"/>
        <end position="292"/>
    </location>
</feature>
<dbReference type="PANTHER" id="PTHR33371">
    <property type="entry name" value="INTERMEMBRANE PHOSPHOLIPID TRANSPORT SYSTEM BINDING PROTEIN MLAD-RELATED"/>
    <property type="match status" value="1"/>
</dbReference>
<dbReference type="Pfam" id="PF11887">
    <property type="entry name" value="Mce4_CUP1"/>
    <property type="match status" value="1"/>
</dbReference>
<dbReference type="OrthoDB" id="338143at2"/>
<dbReference type="PANTHER" id="PTHR33371:SF17">
    <property type="entry name" value="MCE-FAMILY PROTEIN MCE1B"/>
    <property type="match status" value="1"/>
</dbReference>
<dbReference type="EMBL" id="FZNW01000024">
    <property type="protein sequence ID" value="SNR85877.1"/>
    <property type="molecule type" value="Genomic_DNA"/>
</dbReference>
<feature type="domain" description="Mce/MlaD" evidence="1">
    <location>
        <begin position="39"/>
        <end position="110"/>
    </location>
</feature>
<dbReference type="GO" id="GO:0005576">
    <property type="term" value="C:extracellular region"/>
    <property type="evidence" value="ECO:0007669"/>
    <property type="project" value="TreeGrafter"/>
</dbReference>
<dbReference type="InterPro" id="IPR052336">
    <property type="entry name" value="MlaD_Phospholipid_Transporter"/>
</dbReference>
<evidence type="ECO:0000313" key="4">
    <source>
        <dbReference type="Proteomes" id="UP000198348"/>
    </source>
</evidence>
<dbReference type="Pfam" id="PF02470">
    <property type="entry name" value="MlaD"/>
    <property type="match status" value="1"/>
</dbReference>
<dbReference type="Proteomes" id="UP000198348">
    <property type="component" value="Unassembled WGS sequence"/>
</dbReference>
<name>A0A238ZR46_9PSEU</name>
<dbReference type="InterPro" id="IPR005693">
    <property type="entry name" value="Mce"/>
</dbReference>
<dbReference type="GO" id="GO:0051701">
    <property type="term" value="P:biological process involved in interaction with host"/>
    <property type="evidence" value="ECO:0007669"/>
    <property type="project" value="TreeGrafter"/>
</dbReference>
<dbReference type="NCBIfam" id="TIGR00996">
    <property type="entry name" value="Mtu_fam_mce"/>
    <property type="match status" value="1"/>
</dbReference>
<dbReference type="InterPro" id="IPR003399">
    <property type="entry name" value="Mce/MlaD"/>
</dbReference>
<evidence type="ECO:0000313" key="3">
    <source>
        <dbReference type="EMBL" id="SNR85877.1"/>
    </source>
</evidence>
<gene>
    <name evidence="3" type="ORF">SAMN06265360_12426</name>
</gene>
<dbReference type="InterPro" id="IPR024516">
    <property type="entry name" value="Mce_C"/>
</dbReference>